<name>A0A1F8CKC5_9BACT</name>
<organism evidence="3 4">
    <name type="scientific">Candidatus Woesebacteria bacterium RIFOXYA1_FULL_43_9</name>
    <dbReference type="NCBI Taxonomy" id="1802534"/>
    <lineage>
        <taxon>Bacteria</taxon>
        <taxon>Candidatus Woeseibacteriota</taxon>
    </lineage>
</organism>
<keyword evidence="1" id="KW-1133">Transmembrane helix</keyword>
<evidence type="ECO:0000256" key="2">
    <source>
        <dbReference type="SAM" id="SignalP"/>
    </source>
</evidence>
<proteinExistence type="predicted"/>
<evidence type="ECO:0000313" key="3">
    <source>
        <dbReference type="EMBL" id="OGM76701.1"/>
    </source>
</evidence>
<feature type="transmembrane region" description="Helical" evidence="1">
    <location>
        <begin position="182"/>
        <end position="203"/>
    </location>
</feature>
<feature type="signal peptide" evidence="2">
    <location>
        <begin position="1"/>
        <end position="20"/>
    </location>
</feature>
<dbReference type="AlphaFoldDB" id="A0A1F8CKC5"/>
<keyword evidence="1" id="KW-0472">Membrane</keyword>
<keyword evidence="2" id="KW-0732">Signal</keyword>
<accession>A0A1F8CKC5</accession>
<dbReference type="EMBL" id="MGHU01000045">
    <property type="protein sequence ID" value="OGM76701.1"/>
    <property type="molecule type" value="Genomic_DNA"/>
</dbReference>
<feature type="transmembrane region" description="Helical" evidence="1">
    <location>
        <begin position="224"/>
        <end position="250"/>
    </location>
</feature>
<keyword evidence="1" id="KW-0812">Transmembrane</keyword>
<sequence>MKKLVLLTTCYLLLATPVYAQEVATGLAAPLPVVGEVEDGSILCSTETGNVPCERTYDPSTFGVFVSNPAASFQLDVTEEGIKSVMTSGKAYVLVSGVAGPIKKGDFITSSTVKGRAQKASKSGYVLGMAMEDYNETGADKTGKILASISIRPAILSSGAGANLLDLLKSGVDAAFMTPMAALRYTIAALLVGASVIFGFMYFGKTARSSVEAIGRNPLASKKIQLGVFINILMTILIMGGGLGIAYLILVM</sequence>
<gene>
    <name evidence="3" type="ORF">A2188_00560</name>
</gene>
<comment type="caution">
    <text evidence="3">The sequence shown here is derived from an EMBL/GenBank/DDBJ whole genome shotgun (WGS) entry which is preliminary data.</text>
</comment>
<evidence type="ECO:0000313" key="4">
    <source>
        <dbReference type="Proteomes" id="UP000179241"/>
    </source>
</evidence>
<feature type="chain" id="PRO_5009535073" evidence="2">
    <location>
        <begin position="21"/>
        <end position="252"/>
    </location>
</feature>
<evidence type="ECO:0000256" key="1">
    <source>
        <dbReference type="SAM" id="Phobius"/>
    </source>
</evidence>
<dbReference type="Proteomes" id="UP000179241">
    <property type="component" value="Unassembled WGS sequence"/>
</dbReference>
<reference evidence="3 4" key="1">
    <citation type="journal article" date="2016" name="Nat. Commun.">
        <title>Thousands of microbial genomes shed light on interconnected biogeochemical processes in an aquifer system.</title>
        <authorList>
            <person name="Anantharaman K."/>
            <person name="Brown C.T."/>
            <person name="Hug L.A."/>
            <person name="Sharon I."/>
            <person name="Castelle C.J."/>
            <person name="Probst A.J."/>
            <person name="Thomas B.C."/>
            <person name="Singh A."/>
            <person name="Wilkins M.J."/>
            <person name="Karaoz U."/>
            <person name="Brodie E.L."/>
            <person name="Williams K.H."/>
            <person name="Hubbard S.S."/>
            <person name="Banfield J.F."/>
        </authorList>
    </citation>
    <scope>NUCLEOTIDE SEQUENCE [LARGE SCALE GENOMIC DNA]</scope>
</reference>
<protein>
    <submittedName>
        <fullName evidence="3">Uncharacterized protein</fullName>
    </submittedName>
</protein>